<evidence type="ECO:0000313" key="2">
    <source>
        <dbReference type="EMBL" id="SDF48879.1"/>
    </source>
</evidence>
<accession>A0A1G7LIW7</accession>
<organism evidence="2 4">
    <name type="scientific">Streptomyces griseoaurantiacus</name>
    <dbReference type="NCBI Taxonomy" id="68213"/>
    <lineage>
        <taxon>Bacteria</taxon>
        <taxon>Bacillati</taxon>
        <taxon>Actinomycetota</taxon>
        <taxon>Actinomycetes</taxon>
        <taxon>Kitasatosporales</taxon>
        <taxon>Streptomycetaceae</taxon>
        <taxon>Streptomyces</taxon>
        <taxon>Streptomyces aurantiacus group</taxon>
    </lineage>
</organism>
<feature type="signal peptide" evidence="1">
    <location>
        <begin position="1"/>
        <end position="29"/>
    </location>
</feature>
<reference evidence="2 4" key="1">
    <citation type="submission" date="2016-10" db="EMBL/GenBank/DDBJ databases">
        <authorList>
            <person name="de Groot N.N."/>
        </authorList>
    </citation>
    <scope>NUCLEOTIDE SEQUENCE [LARGE SCALE GENOMIC DNA]</scope>
    <source>
        <strain evidence="2 4">CGMCC 4.1859</strain>
    </source>
</reference>
<sequence>MRTTRTRTLLALAGAATALALAGATPAGAADSVLTTGGAGGDAVAVGDVLNASLAGGTAATLYSSATGTSGVSCGSSGFTATVTDNPAAPGTATESLTGQTFDASSCSSNVLGVTGVTGITVEHLPYATTVTSDGAVTVTPPAGSTIQTTVKLRTLLGSITCVYQAPSLNGTVDEDLNGIKFSQQHFTKVSGSSLCFANGYFTATYAPVTDTSQPGSPTVYVN</sequence>
<name>A0A1G7LIW7_9ACTN</name>
<evidence type="ECO:0000256" key="1">
    <source>
        <dbReference type="SAM" id="SignalP"/>
    </source>
</evidence>
<dbReference type="Proteomes" id="UP001432161">
    <property type="component" value="Chromosome"/>
</dbReference>
<reference evidence="3" key="2">
    <citation type="submission" date="2022-10" db="EMBL/GenBank/DDBJ databases">
        <title>The complete genomes of actinobacterial strains from the NBC collection.</title>
        <authorList>
            <person name="Joergensen T.S."/>
            <person name="Alvarez Arevalo M."/>
            <person name="Sterndorff E.B."/>
            <person name="Faurdal D."/>
            <person name="Vuksanovic O."/>
            <person name="Mourched A.-S."/>
            <person name="Charusanti P."/>
            <person name="Shaw S."/>
            <person name="Blin K."/>
            <person name="Weber T."/>
        </authorList>
    </citation>
    <scope>NUCLEOTIDE SEQUENCE</scope>
    <source>
        <strain evidence="3">NBC_00489</strain>
    </source>
</reference>
<dbReference type="AlphaFoldDB" id="A0A1G7LIW7"/>
<gene>
    <name evidence="3" type="ORF">OHN36_06445</name>
    <name evidence="2" type="ORF">SAMN05216260_108231</name>
</gene>
<evidence type="ECO:0000313" key="4">
    <source>
        <dbReference type="Proteomes" id="UP000198614"/>
    </source>
</evidence>
<protein>
    <submittedName>
        <fullName evidence="3">Tat pathway signal sequence domain protein</fullName>
    </submittedName>
</protein>
<evidence type="ECO:0000313" key="5">
    <source>
        <dbReference type="Proteomes" id="UP001432161"/>
    </source>
</evidence>
<dbReference type="EMBL" id="FNAX01000008">
    <property type="protein sequence ID" value="SDF48879.1"/>
    <property type="molecule type" value="Genomic_DNA"/>
</dbReference>
<dbReference type="OrthoDB" id="3869471at2"/>
<keyword evidence="5" id="KW-1185">Reference proteome</keyword>
<feature type="chain" id="PRO_5011620554" evidence="1">
    <location>
        <begin position="30"/>
        <end position="223"/>
    </location>
</feature>
<proteinExistence type="predicted"/>
<dbReference type="EMBL" id="CP108330">
    <property type="protein sequence ID" value="WUR36847.1"/>
    <property type="molecule type" value="Genomic_DNA"/>
</dbReference>
<keyword evidence="1" id="KW-0732">Signal</keyword>
<dbReference type="Proteomes" id="UP000198614">
    <property type="component" value="Unassembled WGS sequence"/>
</dbReference>
<evidence type="ECO:0000313" key="3">
    <source>
        <dbReference type="EMBL" id="WUR36847.1"/>
    </source>
</evidence>